<feature type="signal peptide" evidence="2">
    <location>
        <begin position="1"/>
        <end position="18"/>
    </location>
</feature>
<comment type="caution">
    <text evidence="3">The sequence shown here is derived from an EMBL/GenBank/DDBJ whole genome shotgun (WGS) entry which is preliminary data.</text>
</comment>
<evidence type="ECO:0000313" key="3">
    <source>
        <dbReference type="EMBL" id="KAL3875446.1"/>
    </source>
</evidence>
<name>A0ABD3WPQ3_SINWO</name>
<feature type="region of interest" description="Disordered" evidence="1">
    <location>
        <begin position="250"/>
        <end position="288"/>
    </location>
</feature>
<protein>
    <submittedName>
        <fullName evidence="3">Uncharacterized protein</fullName>
    </submittedName>
</protein>
<dbReference type="AlphaFoldDB" id="A0ABD3WPQ3"/>
<organism evidence="3 4">
    <name type="scientific">Sinanodonta woodiana</name>
    <name type="common">Chinese pond mussel</name>
    <name type="synonym">Anodonta woodiana</name>
    <dbReference type="NCBI Taxonomy" id="1069815"/>
    <lineage>
        <taxon>Eukaryota</taxon>
        <taxon>Metazoa</taxon>
        <taxon>Spiralia</taxon>
        <taxon>Lophotrochozoa</taxon>
        <taxon>Mollusca</taxon>
        <taxon>Bivalvia</taxon>
        <taxon>Autobranchia</taxon>
        <taxon>Heteroconchia</taxon>
        <taxon>Palaeoheterodonta</taxon>
        <taxon>Unionida</taxon>
        <taxon>Unionoidea</taxon>
        <taxon>Unionidae</taxon>
        <taxon>Unioninae</taxon>
        <taxon>Sinanodonta</taxon>
    </lineage>
</organism>
<dbReference type="Proteomes" id="UP001634394">
    <property type="component" value="Unassembled WGS sequence"/>
</dbReference>
<accession>A0ABD3WPQ3</accession>
<keyword evidence="2" id="KW-0732">Signal</keyword>
<dbReference type="InterPro" id="IPR036508">
    <property type="entry name" value="Chitin-bd_dom_sf"/>
</dbReference>
<evidence type="ECO:0000256" key="2">
    <source>
        <dbReference type="SAM" id="SignalP"/>
    </source>
</evidence>
<proteinExistence type="predicted"/>
<reference evidence="3 4" key="1">
    <citation type="submission" date="2024-11" db="EMBL/GenBank/DDBJ databases">
        <title>Chromosome-level genome assembly of the freshwater bivalve Anodonta woodiana.</title>
        <authorList>
            <person name="Chen X."/>
        </authorList>
    </citation>
    <scope>NUCLEOTIDE SEQUENCE [LARGE SCALE GENOMIC DNA]</scope>
    <source>
        <strain evidence="3">MN2024</strain>
        <tissue evidence="3">Gills</tissue>
    </source>
</reference>
<feature type="compositionally biased region" description="Polar residues" evidence="1">
    <location>
        <begin position="106"/>
        <end position="119"/>
    </location>
</feature>
<sequence>MIWLCGVLFLSFITVSESFEMQQAGINNLCSWNSSTILRWPTNNPASYWECNIGYLCQCWCPQNMVFDNRTLECQFLHLSSPSEFSITPTTTLHVISTEMRRTPRKLSTSKEQTTNVSPLPQKDKETETTKSFVRTAASSDILSSTLKPSLVSLNPTLYPKVSTMGSRAPSKGCIKLGSNNLCSWNSSTILRWSTNNPTSYWECNIGYLFRCWCPQNMVFDNRTLECQFSDPSSPSEFSKTPTTKLPVISSDMRRTPHKLSTSKEQTTNVSPLPHKDKETETTKSFVPTAASSDISSSTLKPSLVSLNMTLYPTVSTKRSRALAQGCIKLGLAWFCPRNLKKRFHWNTSDPRQYWECSGNTLFRCWCPSKHVFQRETMKCHFRRV</sequence>
<feature type="compositionally biased region" description="Polar residues" evidence="1">
    <location>
        <begin position="259"/>
        <end position="271"/>
    </location>
</feature>
<feature type="region of interest" description="Disordered" evidence="1">
    <location>
        <begin position="102"/>
        <end position="129"/>
    </location>
</feature>
<gene>
    <name evidence="3" type="ORF">ACJMK2_033393</name>
</gene>
<evidence type="ECO:0000313" key="4">
    <source>
        <dbReference type="Proteomes" id="UP001634394"/>
    </source>
</evidence>
<keyword evidence="4" id="KW-1185">Reference proteome</keyword>
<feature type="chain" id="PRO_5044751095" evidence="2">
    <location>
        <begin position="19"/>
        <end position="385"/>
    </location>
</feature>
<dbReference type="SUPFAM" id="SSF57625">
    <property type="entry name" value="Invertebrate chitin-binding proteins"/>
    <property type="match status" value="1"/>
</dbReference>
<evidence type="ECO:0000256" key="1">
    <source>
        <dbReference type="SAM" id="MobiDB-lite"/>
    </source>
</evidence>
<dbReference type="EMBL" id="JBJQND010000005">
    <property type="protein sequence ID" value="KAL3875446.1"/>
    <property type="molecule type" value="Genomic_DNA"/>
</dbReference>